<evidence type="ECO:0000256" key="1">
    <source>
        <dbReference type="SAM" id="Coils"/>
    </source>
</evidence>
<organism evidence="3 4">
    <name type="scientific">Clydaea vesicula</name>
    <dbReference type="NCBI Taxonomy" id="447962"/>
    <lineage>
        <taxon>Eukaryota</taxon>
        <taxon>Fungi</taxon>
        <taxon>Fungi incertae sedis</taxon>
        <taxon>Chytridiomycota</taxon>
        <taxon>Chytridiomycota incertae sedis</taxon>
        <taxon>Chytridiomycetes</taxon>
        <taxon>Lobulomycetales</taxon>
        <taxon>Lobulomycetaceae</taxon>
        <taxon>Clydaea</taxon>
    </lineage>
</organism>
<evidence type="ECO:0000313" key="4">
    <source>
        <dbReference type="Proteomes" id="UP001211065"/>
    </source>
</evidence>
<sequence length="841" mass="100238">MHHNSETSIEIDADELNSLDLNDIQLDLEFEQNDESHQNNNHLLNSNLSLNENYFNKKVNNSSTNSTKFSSINNLTHKDDTDYEFKENDFSLNDNCFNTNLADVNQNHNHFIFDQLDLKDVKDLNEISLQSENHGNFQIPYSAEIDSILSFQNNDNEISSTLKNDVESYKNFQQRPTAFIEKNSLLENQKDANEKENYFNNANQDSNFSFQSEIDLRNINMDINENNFFLPQEDDNEKLDFSLQLKNDKLHDSFQIGDNNDVYSFRANEIETLRRLNKNQQDELKHLKKRLSEFERINKETSLQSDLYVSAIKNEKDQLKIMCQTQKKELSKKDEEIEQLKFEFDLKFLTLKKDLTLENEVNFLNLKKSLEVQYNKEINNKDENKDVALQVGPTCEEFEIKKKKTDLVLQTLQSDLTKREQDLRILLNDLGHDLSLNLTRSTCGNQVQKLIQGSHYHDEQQRKKIKDIEEKLKASEENLVDCKNKINELGMSLHRLKEFKTKNEEYKKEIEIQLVESEQKIKNLELENLSLSQDIKQKQEEQFSKLMKEKEELKCQLSFMEDEKLKLKNEMNLLETEFKNITKLKREQETNFQIKFEENKEELKKILKNYQEEKKKELENIIYKEREKFFNEKEYLEKILKQRESEFNNLKAFKKNEIEINTRNLEEKYQQIISNLTKNYQNNLKKLKDEGNLLREKMNYEFDERVKEETEAYKDSLEMERKGEMENNLKKVKQEYLKTLLKMKEEVSLIRIRQQEKLEYEIEKRLHIEEEWRLRYEDLLNQKMNLNKNTQLGNENVVRDNKKKSISNSSPMKSSSKRSFGSNHNISSVHNSNGYLPSWKG</sequence>
<dbReference type="Proteomes" id="UP001211065">
    <property type="component" value="Unassembled WGS sequence"/>
</dbReference>
<feature type="coiled-coil region" evidence="1">
    <location>
        <begin position="270"/>
        <end position="343"/>
    </location>
</feature>
<feature type="compositionally biased region" description="Low complexity" evidence="2">
    <location>
        <begin position="806"/>
        <end position="833"/>
    </location>
</feature>
<reference evidence="3" key="1">
    <citation type="submission" date="2020-05" db="EMBL/GenBank/DDBJ databases">
        <title>Phylogenomic resolution of chytrid fungi.</title>
        <authorList>
            <person name="Stajich J.E."/>
            <person name="Amses K."/>
            <person name="Simmons R."/>
            <person name="Seto K."/>
            <person name="Myers J."/>
            <person name="Bonds A."/>
            <person name="Quandt C.A."/>
            <person name="Barry K."/>
            <person name="Liu P."/>
            <person name="Grigoriev I."/>
            <person name="Longcore J.E."/>
            <person name="James T.Y."/>
        </authorList>
    </citation>
    <scope>NUCLEOTIDE SEQUENCE</scope>
    <source>
        <strain evidence="3">JEL0476</strain>
    </source>
</reference>
<accession>A0AAD5U0C2</accession>
<evidence type="ECO:0000256" key="2">
    <source>
        <dbReference type="SAM" id="MobiDB-lite"/>
    </source>
</evidence>
<feature type="region of interest" description="Disordered" evidence="2">
    <location>
        <begin position="790"/>
        <end position="841"/>
    </location>
</feature>
<evidence type="ECO:0000313" key="3">
    <source>
        <dbReference type="EMBL" id="KAJ3217547.1"/>
    </source>
</evidence>
<keyword evidence="1" id="KW-0175">Coiled coil</keyword>
<name>A0AAD5U0C2_9FUNG</name>
<gene>
    <name evidence="3" type="ORF">HK099_005437</name>
</gene>
<protein>
    <submittedName>
        <fullName evidence="3">Uncharacterized protein</fullName>
    </submittedName>
</protein>
<dbReference type="AlphaFoldDB" id="A0AAD5U0C2"/>
<keyword evidence="4" id="KW-1185">Reference proteome</keyword>
<comment type="caution">
    <text evidence="3">The sequence shown here is derived from an EMBL/GenBank/DDBJ whole genome shotgun (WGS) entry which is preliminary data.</text>
</comment>
<proteinExistence type="predicted"/>
<feature type="coiled-coil region" evidence="1">
    <location>
        <begin position="655"/>
        <end position="697"/>
    </location>
</feature>
<dbReference type="EMBL" id="JADGJW010000422">
    <property type="protein sequence ID" value="KAJ3217547.1"/>
    <property type="molecule type" value="Genomic_DNA"/>
</dbReference>
<feature type="coiled-coil region" evidence="1">
    <location>
        <begin position="458"/>
        <end position="627"/>
    </location>
</feature>